<reference evidence="8" key="3">
    <citation type="submission" date="2025-09" db="UniProtKB">
        <authorList>
            <consortium name="Ensembl"/>
        </authorList>
    </citation>
    <scope>IDENTIFICATION</scope>
</reference>
<dbReference type="Proteomes" id="UP000694580">
    <property type="component" value="Chromosome 10"/>
</dbReference>
<dbReference type="GO" id="GO:0090090">
    <property type="term" value="P:negative regulation of canonical Wnt signaling pathway"/>
    <property type="evidence" value="ECO:0007669"/>
    <property type="project" value="InterPro"/>
</dbReference>
<dbReference type="InterPro" id="IPR058765">
    <property type="entry name" value="NPHP4_C2-like"/>
</dbReference>
<dbReference type="GO" id="GO:0035869">
    <property type="term" value="C:ciliary transition zone"/>
    <property type="evidence" value="ECO:0007669"/>
    <property type="project" value="TreeGrafter"/>
</dbReference>
<organism evidence="8 9">
    <name type="scientific">Denticeps clupeoides</name>
    <name type="common">denticle herring</name>
    <dbReference type="NCBI Taxonomy" id="299321"/>
    <lineage>
        <taxon>Eukaryota</taxon>
        <taxon>Metazoa</taxon>
        <taxon>Chordata</taxon>
        <taxon>Craniata</taxon>
        <taxon>Vertebrata</taxon>
        <taxon>Euteleostomi</taxon>
        <taxon>Actinopterygii</taxon>
        <taxon>Neopterygii</taxon>
        <taxon>Teleostei</taxon>
        <taxon>Clupei</taxon>
        <taxon>Clupeiformes</taxon>
        <taxon>Denticipitoidei</taxon>
        <taxon>Denticipitidae</taxon>
        <taxon>Denticeps</taxon>
    </lineage>
</organism>
<dbReference type="Pfam" id="PF26190">
    <property type="entry name" value="Ig_NPHP4_1st"/>
    <property type="match status" value="1"/>
</dbReference>
<dbReference type="Pfam" id="PF26187">
    <property type="entry name" value="Ig_NPHP4_4th"/>
    <property type="match status" value="1"/>
</dbReference>
<dbReference type="Pfam" id="PF26189">
    <property type="entry name" value="Ig_NPHP4_2nd"/>
    <property type="match status" value="1"/>
</dbReference>
<dbReference type="GO" id="GO:0036064">
    <property type="term" value="C:ciliary basal body"/>
    <property type="evidence" value="ECO:0007669"/>
    <property type="project" value="TreeGrafter"/>
</dbReference>
<dbReference type="Pfam" id="PF26186">
    <property type="entry name" value="NPHP4_C2_3rd"/>
    <property type="match status" value="1"/>
</dbReference>
<feature type="domain" description="NPHP4 SK-like" evidence="3">
    <location>
        <begin position="776"/>
        <end position="841"/>
    </location>
</feature>
<protein>
    <recommendedName>
        <fullName evidence="10">Nephrocystin-4</fullName>
    </recommendedName>
</protein>
<sequence length="1286" mass="143123">MTIWRELFDRNRVVPPHSQTVRQAQGPSGCSSDISSLIPMQEVAESSHKVYFQLRVSLFETNHQHFFGRTWKSLSHEMTTSHGPTTRVLFNEVVYFHTSLRISSVVAVVELVSLSEKTGGAQHATGICFGILQLFPGSADPHASHRDGRLPLHLGTPRVLLSPLLFTLQPHPALLPVVHLIPQNVLVSGHESIPGVALAPGETDALRKPHLLKSLACILDGLSISLSPSLESFEKDLLHLLTNWGLDGSAVVIQERRLHVGAHNGWTFLERPQVVVLEPEPAGVEVAVPASGKPPQTGSGKFWFSLTTAFMQCLRWAVWCPFSGSSSSASEEVHLQLLGGPVPNPYDVMCYTVPNKGQIDTELSISQLATTSRYPTLSHSTGSPWQQQYPSQLYPSLLASTHQLSHVERLGASSIAHLEMSMSDVHQTPVKPEPHPQDEEPALQELPFTPVHAPVIALGTQTAGPTSHSSRSSLAHLFSAGFPDIQDFSGQAAEVLDPGEPVNFNPQREEADPLQSDTLILQFLAFSRVPQAGVPTDWPRSVHLTFQLYRFPPVTTQRLQLLSPDMSGKKSALDYPCVLALINKDGTVNSASPGLQLQFPVDSGVIKLGERKWFLRYLALHSLQIDVWDSESLLLIGSAAVELKHLLRQGRPAVQITHELEVITTEYLQDVNMPSGHRPGQRAVPPINVFTTVKGRLHVRLGNVGRPSKRRLGHNTALPPSRSHVVHTNDGLRQFSGGMRNVSRAQRLVETDGDLASLLRSKMKERAGPITLRDSEQEEIRQRKLARMMAVRQYEQQRDDAGSSLILYTHKERLQFSKDLQLIEAYRERSKVEGITNMLSKVITTEHTVYATLGTIEFFEFVLKNPFNVQQTITIESDDPELSVIVSTEEWRYLKELNKTSTPLEENMFHLRENSSTPQIYLRPKESVNIPLKYQTFISGHAIPTQAPSSLRSGKSPQVAQKQQTNTIQAKCIKVTFKAQDGKPLAICQVNVEPAPHVIDQTFRFYHPELTFLKKAIRLPPWDPVPGAPRTDASFPVYVRCSDPNVISGEPQDVYLKVAGGPSPQIKKFFILVFIDHWMAAPAQIWQVYVHFLQRVDISCVAGQLTHQSLVLRGTQVVRKVKCHASHPLELQVDPAEVFVLPPAAVQDVQVAVRPLRPGCKFVYMNVVDVEQHQLVACWLLCVNVRPPIITKAFEIALPVGGGKGSNKKITYTNPYPTTHAFRLLSDHPDLLQFKEDSFEVRGGQTYTIGLRFAPSQSPGAEEILIYINDLEEKNEETFCINVRYR</sequence>
<dbReference type="InterPro" id="IPR058764">
    <property type="entry name" value="NPHP4_SK"/>
</dbReference>
<feature type="region of interest" description="Disordered" evidence="1">
    <location>
        <begin position="705"/>
        <end position="727"/>
    </location>
</feature>
<evidence type="ECO:0008006" key="10">
    <source>
        <dbReference type="Google" id="ProtNLM"/>
    </source>
</evidence>
<evidence type="ECO:0000256" key="1">
    <source>
        <dbReference type="SAM" id="MobiDB-lite"/>
    </source>
</evidence>
<evidence type="ECO:0000259" key="3">
    <source>
        <dbReference type="Pfam" id="PF26173"/>
    </source>
</evidence>
<keyword evidence="9" id="KW-1185">Reference proteome</keyword>
<dbReference type="Pfam" id="PF26173">
    <property type="entry name" value="NPHP4_SK"/>
    <property type="match status" value="1"/>
</dbReference>
<dbReference type="GeneTree" id="ENSGT00510000048827"/>
<dbReference type="GO" id="GO:0097730">
    <property type="term" value="C:non-motile cilium"/>
    <property type="evidence" value="ECO:0007669"/>
    <property type="project" value="InterPro"/>
</dbReference>
<gene>
    <name evidence="8" type="primary">NPHP4</name>
</gene>
<reference evidence="8" key="2">
    <citation type="submission" date="2025-08" db="UniProtKB">
        <authorList>
            <consortium name="Ensembl"/>
        </authorList>
    </citation>
    <scope>IDENTIFICATION</scope>
</reference>
<evidence type="ECO:0000259" key="4">
    <source>
        <dbReference type="Pfam" id="PF26186"/>
    </source>
</evidence>
<name>A0AAY4BCM5_9TELE</name>
<dbReference type="CDD" id="cd22239">
    <property type="entry name" value="NPHP4"/>
    <property type="match status" value="1"/>
</dbReference>
<dbReference type="PANTHER" id="PTHR31043:SF3">
    <property type="entry name" value="NEPHROCYSTIN-4"/>
    <property type="match status" value="1"/>
</dbReference>
<dbReference type="InterPro" id="IPR058686">
    <property type="entry name" value="Ig_NPHP4_3rd"/>
</dbReference>
<accession>A0AAY4BCM5</accession>
<evidence type="ECO:0000259" key="5">
    <source>
        <dbReference type="Pfam" id="PF26187"/>
    </source>
</evidence>
<dbReference type="GO" id="GO:1904491">
    <property type="term" value="P:protein localization to ciliary transition zone"/>
    <property type="evidence" value="ECO:0007669"/>
    <property type="project" value="TreeGrafter"/>
</dbReference>
<feature type="domain" description="NPHP4 Ig-like" evidence="2">
    <location>
        <begin position="1103"/>
        <end position="1186"/>
    </location>
</feature>
<evidence type="ECO:0000313" key="8">
    <source>
        <dbReference type="Ensembl" id="ENSDCDP00010018507.1"/>
    </source>
</evidence>
<dbReference type="Ensembl" id="ENSDCDT00010019587.1">
    <property type="protein sequence ID" value="ENSDCDP00010018507.1"/>
    <property type="gene ID" value="ENSDCDG00010008383.1"/>
</dbReference>
<evidence type="ECO:0000259" key="6">
    <source>
        <dbReference type="Pfam" id="PF26189"/>
    </source>
</evidence>
<evidence type="ECO:0000259" key="2">
    <source>
        <dbReference type="Pfam" id="PF26015"/>
    </source>
</evidence>
<dbReference type="GO" id="GO:0097546">
    <property type="term" value="C:ciliary base"/>
    <property type="evidence" value="ECO:0007669"/>
    <property type="project" value="TreeGrafter"/>
</dbReference>
<proteinExistence type="predicted"/>
<reference evidence="8 9" key="1">
    <citation type="submission" date="2020-06" db="EMBL/GenBank/DDBJ databases">
        <authorList>
            <consortium name="Wellcome Sanger Institute Data Sharing"/>
        </authorList>
    </citation>
    <scope>NUCLEOTIDE SEQUENCE [LARGE SCALE GENOMIC DNA]</scope>
</reference>
<dbReference type="InterPro" id="IPR058688">
    <property type="entry name" value="Ig_NPHP4_2nd"/>
</dbReference>
<dbReference type="InterPro" id="IPR058687">
    <property type="entry name" value="Ig_NPHP4_1st"/>
</dbReference>
<dbReference type="InterPro" id="IPR058685">
    <property type="entry name" value="Ig_NPHP4_4th"/>
</dbReference>
<feature type="domain" description="NPHP4 Ig-like" evidence="6">
    <location>
        <begin position="1003"/>
        <end position="1091"/>
    </location>
</feature>
<dbReference type="PANTHER" id="PTHR31043">
    <property type="entry name" value="NEPHROCYSTIN-4"/>
    <property type="match status" value="1"/>
</dbReference>
<feature type="domain" description="NPHP4 Ig-like" evidence="7">
    <location>
        <begin position="845"/>
        <end position="996"/>
    </location>
</feature>
<evidence type="ECO:0000313" key="9">
    <source>
        <dbReference type="Proteomes" id="UP000694580"/>
    </source>
</evidence>
<dbReference type="InterPro" id="IPR029775">
    <property type="entry name" value="NPHP4"/>
</dbReference>
<evidence type="ECO:0000259" key="7">
    <source>
        <dbReference type="Pfam" id="PF26190"/>
    </source>
</evidence>
<feature type="domain" description="NPHP4 Ig-like" evidence="5">
    <location>
        <begin position="1192"/>
        <end position="1286"/>
    </location>
</feature>
<feature type="domain" description="NPHP4 C2-like" evidence="4">
    <location>
        <begin position="472"/>
        <end position="706"/>
    </location>
</feature>
<dbReference type="Pfam" id="PF26015">
    <property type="entry name" value="Ig_NPH4_3rd"/>
    <property type="match status" value="1"/>
</dbReference>